<evidence type="ECO:0000256" key="1">
    <source>
        <dbReference type="SAM" id="SignalP"/>
    </source>
</evidence>
<feature type="signal peptide" evidence="1">
    <location>
        <begin position="1"/>
        <end position="19"/>
    </location>
</feature>
<protein>
    <submittedName>
        <fullName evidence="2">DotH/IcmK family type IV secretion protein</fullName>
    </submittedName>
</protein>
<name>A0ABT7DWH9_9NEIS</name>
<keyword evidence="3" id="KW-1185">Reference proteome</keyword>
<dbReference type="RefSeq" id="WP_284100730.1">
    <property type="nucleotide sequence ID" value="NZ_JARRAF010000010.1"/>
</dbReference>
<gene>
    <name evidence="2" type="ORF">PZA18_10175</name>
</gene>
<accession>A0ABT7DWH9</accession>
<evidence type="ECO:0000313" key="3">
    <source>
        <dbReference type="Proteomes" id="UP001172778"/>
    </source>
</evidence>
<evidence type="ECO:0000313" key="2">
    <source>
        <dbReference type="EMBL" id="MDK2124417.1"/>
    </source>
</evidence>
<comment type="caution">
    <text evidence="2">The sequence shown here is derived from an EMBL/GenBank/DDBJ whole genome shotgun (WGS) entry which is preliminary data.</text>
</comment>
<sequence>MKRLLQTGWIGFWLGLACAADPPIPPTNLPPANLPPSLPPIPVLMPQKVLGDTVRDLRDTTLSPEQVNEIKRLLTERDRLLNSNYVKPSRPITRSLNVNLQSGAQPPMLRLALGTVTSVVFTDAQGNPWFIESVALNRTQFSDGEGGAKASQTNVLNLEPRTTSAFGNVTVMLRGMATPVIFMLSAGQAETDVRVDARIPGRNPDSPGDLVMVTMPQHDVQMVAFIDGVPPDTARRLNVQGGSAEAWLYAGNLFVRTRSAVQSPAFISRMGSSDGTSVYKFAGMPPVVVALESGRAVTYFMSGY</sequence>
<dbReference type="PROSITE" id="PS51257">
    <property type="entry name" value="PROKAR_LIPOPROTEIN"/>
    <property type="match status" value="1"/>
</dbReference>
<proteinExistence type="predicted"/>
<dbReference type="Proteomes" id="UP001172778">
    <property type="component" value="Unassembled WGS sequence"/>
</dbReference>
<keyword evidence="1" id="KW-0732">Signal</keyword>
<dbReference type="EMBL" id="JARRAF010000010">
    <property type="protein sequence ID" value="MDK2124417.1"/>
    <property type="molecule type" value="Genomic_DNA"/>
</dbReference>
<dbReference type="InterPro" id="IPR022073">
    <property type="entry name" value="T4BSS_DotH_IcmK"/>
</dbReference>
<feature type="chain" id="PRO_5045607275" evidence="1">
    <location>
        <begin position="20"/>
        <end position="304"/>
    </location>
</feature>
<reference evidence="2" key="1">
    <citation type="submission" date="2023-03" db="EMBL/GenBank/DDBJ databases">
        <title>Chitinimonas shenzhenensis gen. nov., sp. nov., a novel member of family Burkholderiaceae isolated from activated sludge collected in Shen Zhen, China.</title>
        <authorList>
            <person name="Wang X."/>
        </authorList>
    </citation>
    <scope>NUCLEOTIDE SEQUENCE</scope>
    <source>
        <strain evidence="2">DQS-5</strain>
    </source>
</reference>
<dbReference type="Pfam" id="PF12293">
    <property type="entry name" value="T4BSS_DotH_IcmK"/>
    <property type="match status" value="1"/>
</dbReference>
<organism evidence="2 3">
    <name type="scientific">Parachitinimonas caeni</name>
    <dbReference type="NCBI Taxonomy" id="3031301"/>
    <lineage>
        <taxon>Bacteria</taxon>
        <taxon>Pseudomonadati</taxon>
        <taxon>Pseudomonadota</taxon>
        <taxon>Betaproteobacteria</taxon>
        <taxon>Neisseriales</taxon>
        <taxon>Chitinibacteraceae</taxon>
        <taxon>Parachitinimonas</taxon>
    </lineage>
</organism>